<proteinExistence type="predicted"/>
<dbReference type="EnsemblMetazoa" id="CapteT77491">
    <property type="protein sequence ID" value="CapteP77491"/>
    <property type="gene ID" value="CapteG77491"/>
</dbReference>
<dbReference type="PANTHER" id="PTHR22902">
    <property type="entry name" value="SESQUIPEDALIAN"/>
    <property type="match status" value="1"/>
</dbReference>
<dbReference type="EMBL" id="AMQN01016234">
    <property type="status" value="NOT_ANNOTATED_CDS"/>
    <property type="molecule type" value="Genomic_DNA"/>
</dbReference>
<dbReference type="InterPro" id="IPR045188">
    <property type="entry name" value="Boi1/Boi2-like"/>
</dbReference>
<dbReference type="AlphaFoldDB" id="R7VMB6"/>
<name>R7VMB6_CAPTE</name>
<dbReference type="OMA" id="NDKEPLG"/>
<reference evidence="4" key="3">
    <citation type="submission" date="2015-06" db="UniProtKB">
        <authorList>
            <consortium name="EnsemblMetazoa"/>
        </authorList>
    </citation>
    <scope>IDENTIFICATION</scope>
</reference>
<dbReference type="InterPro" id="IPR001849">
    <property type="entry name" value="PH_domain"/>
</dbReference>
<protein>
    <recommendedName>
        <fullName evidence="1">Pleckstrin homology domain-containing family J member 1</fullName>
    </recommendedName>
</protein>
<dbReference type="InterPro" id="IPR011993">
    <property type="entry name" value="PH-like_dom_sf"/>
</dbReference>
<dbReference type="SUPFAM" id="SSF50729">
    <property type="entry name" value="PH domain-like"/>
    <property type="match status" value="1"/>
</dbReference>
<dbReference type="GO" id="GO:0005829">
    <property type="term" value="C:cytosol"/>
    <property type="evidence" value="ECO:0007669"/>
    <property type="project" value="GOC"/>
</dbReference>
<dbReference type="SMART" id="SM00233">
    <property type="entry name" value="PH"/>
    <property type="match status" value="1"/>
</dbReference>
<keyword evidence="5" id="KW-1185">Reference proteome</keyword>
<reference evidence="5" key="1">
    <citation type="submission" date="2012-12" db="EMBL/GenBank/DDBJ databases">
        <authorList>
            <person name="Hellsten U."/>
            <person name="Grimwood J."/>
            <person name="Chapman J.A."/>
            <person name="Shapiro H."/>
            <person name="Aerts A."/>
            <person name="Otillar R.P."/>
            <person name="Terry A.Y."/>
            <person name="Boore J.L."/>
            <person name="Simakov O."/>
            <person name="Marletaz F."/>
            <person name="Cho S.-J."/>
            <person name="Edsinger-Gonzales E."/>
            <person name="Havlak P."/>
            <person name="Kuo D.-H."/>
            <person name="Larsson T."/>
            <person name="Lv J."/>
            <person name="Arendt D."/>
            <person name="Savage R."/>
            <person name="Osoegawa K."/>
            <person name="de Jong P."/>
            <person name="Lindberg D.R."/>
            <person name="Seaver E.C."/>
            <person name="Weisblat D.A."/>
            <person name="Putnam N.H."/>
            <person name="Grigoriev I.V."/>
            <person name="Rokhsar D.S."/>
        </authorList>
    </citation>
    <scope>NUCLEOTIDE SEQUENCE</scope>
    <source>
        <strain evidence="5">I ESC-2004</strain>
    </source>
</reference>
<dbReference type="GO" id="GO:0005769">
    <property type="term" value="C:early endosome"/>
    <property type="evidence" value="ECO:0007669"/>
    <property type="project" value="TreeGrafter"/>
</dbReference>
<dbReference type="Pfam" id="PF00169">
    <property type="entry name" value="PH"/>
    <property type="match status" value="1"/>
</dbReference>
<dbReference type="Gene3D" id="2.30.29.30">
    <property type="entry name" value="Pleckstrin-homology domain (PH domain)/Phosphotyrosine-binding domain (PTB)"/>
    <property type="match status" value="1"/>
</dbReference>
<dbReference type="GO" id="GO:0042147">
    <property type="term" value="P:retrograde transport, endosome to Golgi"/>
    <property type="evidence" value="ECO:0007669"/>
    <property type="project" value="TreeGrafter"/>
</dbReference>
<dbReference type="GO" id="GO:0005802">
    <property type="term" value="C:trans-Golgi network"/>
    <property type="evidence" value="ECO:0007669"/>
    <property type="project" value="TreeGrafter"/>
</dbReference>
<dbReference type="OrthoDB" id="159395at2759"/>
<evidence type="ECO:0000259" key="2">
    <source>
        <dbReference type="PROSITE" id="PS50003"/>
    </source>
</evidence>
<dbReference type="Proteomes" id="UP000014760">
    <property type="component" value="Unassembled WGS sequence"/>
</dbReference>
<sequence length="152" mass="17688">MRTNDSALKQVARQIRVDREGRLLYRGPKESYRERWFRLKGNLLFYCRTTSTGAMLDPDPLGMLVMEQCSIQIEPYGDRPFVFSIQFQGESDKKHFFSGQNQKQCEDWVCALRASSIQNLKSRMEELRSRIKSIQGADPVNDMIVIPKPPNR</sequence>
<dbReference type="PROSITE" id="PS50003">
    <property type="entry name" value="PH_DOMAIN"/>
    <property type="match status" value="1"/>
</dbReference>
<feature type="non-terminal residue" evidence="3">
    <location>
        <position position="152"/>
    </location>
</feature>
<dbReference type="GO" id="GO:0055037">
    <property type="term" value="C:recycling endosome"/>
    <property type="evidence" value="ECO:0007669"/>
    <property type="project" value="TreeGrafter"/>
</dbReference>
<dbReference type="STRING" id="283909.R7VMB6"/>
<evidence type="ECO:0000313" key="3">
    <source>
        <dbReference type="EMBL" id="ELU18555.1"/>
    </source>
</evidence>
<dbReference type="PANTHER" id="PTHR22902:SF9">
    <property type="entry name" value="PLECKSTRIN HOMOLOGY DOMAIN-CONTAINING FAMILY J MEMBER 1"/>
    <property type="match status" value="1"/>
</dbReference>
<dbReference type="EMBL" id="KB291853">
    <property type="protein sequence ID" value="ELU18555.1"/>
    <property type="molecule type" value="Genomic_DNA"/>
</dbReference>
<reference evidence="3 5" key="2">
    <citation type="journal article" date="2013" name="Nature">
        <title>Insights into bilaterian evolution from three spiralian genomes.</title>
        <authorList>
            <person name="Simakov O."/>
            <person name="Marletaz F."/>
            <person name="Cho S.J."/>
            <person name="Edsinger-Gonzales E."/>
            <person name="Havlak P."/>
            <person name="Hellsten U."/>
            <person name="Kuo D.H."/>
            <person name="Larsson T."/>
            <person name="Lv J."/>
            <person name="Arendt D."/>
            <person name="Savage R."/>
            <person name="Osoegawa K."/>
            <person name="de Jong P."/>
            <person name="Grimwood J."/>
            <person name="Chapman J.A."/>
            <person name="Shapiro H."/>
            <person name="Aerts A."/>
            <person name="Otillar R.P."/>
            <person name="Terry A.Y."/>
            <person name="Boore J.L."/>
            <person name="Grigoriev I.V."/>
            <person name="Lindberg D.R."/>
            <person name="Seaver E.C."/>
            <person name="Weisblat D.A."/>
            <person name="Putnam N.H."/>
            <person name="Rokhsar D.S."/>
        </authorList>
    </citation>
    <scope>NUCLEOTIDE SEQUENCE</scope>
    <source>
        <strain evidence="3 5">I ESC-2004</strain>
    </source>
</reference>
<organism evidence="3">
    <name type="scientific">Capitella teleta</name>
    <name type="common">Polychaete worm</name>
    <dbReference type="NCBI Taxonomy" id="283909"/>
    <lineage>
        <taxon>Eukaryota</taxon>
        <taxon>Metazoa</taxon>
        <taxon>Spiralia</taxon>
        <taxon>Lophotrochozoa</taxon>
        <taxon>Annelida</taxon>
        <taxon>Polychaeta</taxon>
        <taxon>Sedentaria</taxon>
        <taxon>Scolecida</taxon>
        <taxon>Capitellidae</taxon>
        <taxon>Capitella</taxon>
    </lineage>
</organism>
<evidence type="ECO:0000313" key="4">
    <source>
        <dbReference type="EnsemblMetazoa" id="CapteP77491"/>
    </source>
</evidence>
<evidence type="ECO:0000256" key="1">
    <source>
        <dbReference type="ARBA" id="ARBA00041004"/>
    </source>
</evidence>
<evidence type="ECO:0000313" key="5">
    <source>
        <dbReference type="Proteomes" id="UP000014760"/>
    </source>
</evidence>
<dbReference type="GO" id="GO:0007032">
    <property type="term" value="P:endosome organization"/>
    <property type="evidence" value="ECO:0007669"/>
    <property type="project" value="TreeGrafter"/>
</dbReference>
<gene>
    <name evidence="3" type="ORF">CAPTEDRAFT_77491</name>
</gene>
<dbReference type="HOGENOM" id="CLU_060423_2_1_1"/>
<accession>R7VMB6</accession>
<dbReference type="GO" id="GO:0001881">
    <property type="term" value="P:receptor recycling"/>
    <property type="evidence" value="ECO:0007669"/>
    <property type="project" value="TreeGrafter"/>
</dbReference>
<feature type="domain" description="PH" evidence="2">
    <location>
        <begin position="16"/>
        <end position="117"/>
    </location>
</feature>